<gene>
    <name evidence="6" type="ORF">DPMN_151978</name>
</gene>
<comment type="cofactor">
    <cofactor evidence="4">
        <name>FAD</name>
        <dbReference type="ChEBI" id="CHEBI:57692"/>
    </cofactor>
</comment>
<reference evidence="6" key="1">
    <citation type="journal article" date="2019" name="bioRxiv">
        <title>The Genome of the Zebra Mussel, Dreissena polymorpha: A Resource for Invasive Species Research.</title>
        <authorList>
            <person name="McCartney M.A."/>
            <person name="Auch B."/>
            <person name="Kono T."/>
            <person name="Mallez S."/>
            <person name="Zhang Y."/>
            <person name="Obille A."/>
            <person name="Becker A."/>
            <person name="Abrahante J.E."/>
            <person name="Garbe J."/>
            <person name="Badalamenti J.P."/>
            <person name="Herman A."/>
            <person name="Mangelson H."/>
            <person name="Liachko I."/>
            <person name="Sullivan S."/>
            <person name="Sone E.D."/>
            <person name="Koren S."/>
            <person name="Silverstein K.A.T."/>
            <person name="Beckman K.B."/>
            <person name="Gohl D.M."/>
        </authorList>
    </citation>
    <scope>NUCLEOTIDE SEQUENCE</scope>
    <source>
        <strain evidence="6">Duluth1</strain>
        <tissue evidence="6">Whole animal</tissue>
    </source>
</reference>
<evidence type="ECO:0000256" key="1">
    <source>
        <dbReference type="ARBA" id="ARBA00022630"/>
    </source>
</evidence>
<keyword evidence="3 4" id="KW-0560">Oxidoreductase</keyword>
<protein>
    <recommendedName>
        <fullName evidence="4">Flavin-containing monooxygenase</fullName>
        <ecNumber evidence="4">1.-.-.-</ecNumber>
    </recommendedName>
</protein>
<dbReference type="AlphaFoldDB" id="A0A9D4J703"/>
<comment type="caution">
    <text evidence="6">The sequence shown here is derived from an EMBL/GenBank/DDBJ whole genome shotgun (WGS) entry which is preliminary data.</text>
</comment>
<keyword evidence="1 4" id="KW-0285">Flavoprotein</keyword>
<organism evidence="6 7">
    <name type="scientific">Dreissena polymorpha</name>
    <name type="common">Zebra mussel</name>
    <name type="synonym">Mytilus polymorpha</name>
    <dbReference type="NCBI Taxonomy" id="45954"/>
    <lineage>
        <taxon>Eukaryota</taxon>
        <taxon>Metazoa</taxon>
        <taxon>Spiralia</taxon>
        <taxon>Lophotrochozoa</taxon>
        <taxon>Mollusca</taxon>
        <taxon>Bivalvia</taxon>
        <taxon>Autobranchia</taxon>
        <taxon>Heteroconchia</taxon>
        <taxon>Euheterodonta</taxon>
        <taxon>Imparidentia</taxon>
        <taxon>Neoheterodontei</taxon>
        <taxon>Myida</taxon>
        <taxon>Dreissenoidea</taxon>
        <taxon>Dreissenidae</taxon>
        <taxon>Dreissena</taxon>
    </lineage>
</organism>
<dbReference type="InterPro" id="IPR020946">
    <property type="entry name" value="Flavin_mOase-like"/>
</dbReference>
<keyword evidence="2 4" id="KW-0274">FAD</keyword>
<evidence type="ECO:0000256" key="4">
    <source>
        <dbReference type="RuleBase" id="RU361177"/>
    </source>
</evidence>
<comment type="similarity">
    <text evidence="4">Belongs to the FMO family.</text>
</comment>
<keyword evidence="5" id="KW-0472">Membrane</keyword>
<keyword evidence="7" id="KW-1185">Reference proteome</keyword>
<dbReference type="GO" id="GO:0004499">
    <property type="term" value="F:N,N-dimethylaniline monooxygenase activity"/>
    <property type="evidence" value="ECO:0007669"/>
    <property type="project" value="InterPro"/>
</dbReference>
<name>A0A9D4J703_DREPO</name>
<dbReference type="EMBL" id="JAIWYP010000007">
    <property type="protein sequence ID" value="KAH3798379.1"/>
    <property type="molecule type" value="Genomic_DNA"/>
</dbReference>
<dbReference type="GO" id="GO:0050660">
    <property type="term" value="F:flavin adenine dinucleotide binding"/>
    <property type="evidence" value="ECO:0007669"/>
    <property type="project" value="InterPro"/>
</dbReference>
<reference evidence="6" key="2">
    <citation type="submission" date="2020-11" db="EMBL/GenBank/DDBJ databases">
        <authorList>
            <person name="McCartney M.A."/>
            <person name="Auch B."/>
            <person name="Kono T."/>
            <person name="Mallez S."/>
            <person name="Becker A."/>
            <person name="Gohl D.M."/>
            <person name="Silverstein K.A.T."/>
            <person name="Koren S."/>
            <person name="Bechman K.B."/>
            <person name="Herman A."/>
            <person name="Abrahante J.E."/>
            <person name="Garbe J."/>
        </authorList>
    </citation>
    <scope>NUCLEOTIDE SEQUENCE</scope>
    <source>
        <strain evidence="6">Duluth1</strain>
        <tissue evidence="6">Whole animal</tissue>
    </source>
</reference>
<accession>A0A9D4J703</accession>
<evidence type="ECO:0000256" key="3">
    <source>
        <dbReference type="ARBA" id="ARBA00023002"/>
    </source>
</evidence>
<evidence type="ECO:0000256" key="2">
    <source>
        <dbReference type="ARBA" id="ARBA00022827"/>
    </source>
</evidence>
<feature type="transmembrane region" description="Helical" evidence="5">
    <location>
        <begin position="66"/>
        <end position="85"/>
    </location>
</feature>
<keyword evidence="5" id="KW-1133">Transmembrane helix</keyword>
<dbReference type="Pfam" id="PF00743">
    <property type="entry name" value="FMO-like"/>
    <property type="match status" value="1"/>
</dbReference>
<dbReference type="Proteomes" id="UP000828390">
    <property type="component" value="Unassembled WGS sequence"/>
</dbReference>
<evidence type="ECO:0000256" key="5">
    <source>
        <dbReference type="SAM" id="Phobius"/>
    </source>
</evidence>
<dbReference type="EC" id="1.-.-.-" evidence="4"/>
<sequence>MFLRDPVLACKCIFGPCTPYQFRLEGPGRWKGARAAIMTQWDRTLQPLKTRPLGAEVEVKGSSLGFLKFLVAFVGLFVLLLSFCMQ</sequence>
<proteinExistence type="inferred from homology"/>
<keyword evidence="5" id="KW-0812">Transmembrane</keyword>
<keyword evidence="4" id="KW-0503">Monooxygenase</keyword>
<dbReference type="GO" id="GO:0050661">
    <property type="term" value="F:NADP binding"/>
    <property type="evidence" value="ECO:0007669"/>
    <property type="project" value="InterPro"/>
</dbReference>
<evidence type="ECO:0000313" key="6">
    <source>
        <dbReference type="EMBL" id="KAH3798379.1"/>
    </source>
</evidence>
<evidence type="ECO:0000313" key="7">
    <source>
        <dbReference type="Proteomes" id="UP000828390"/>
    </source>
</evidence>